<feature type="compositionally biased region" description="Polar residues" evidence="1">
    <location>
        <begin position="119"/>
        <end position="128"/>
    </location>
</feature>
<evidence type="ECO:0000256" key="1">
    <source>
        <dbReference type="SAM" id="MobiDB-lite"/>
    </source>
</evidence>
<name>A0ABR2BNI3_9ROSI</name>
<evidence type="ECO:0000313" key="3">
    <source>
        <dbReference type="Proteomes" id="UP001472677"/>
    </source>
</evidence>
<dbReference type="EMBL" id="JBBPBM010000099">
    <property type="protein sequence ID" value="KAK8508512.1"/>
    <property type="molecule type" value="Genomic_DNA"/>
</dbReference>
<feature type="compositionally biased region" description="Basic and acidic residues" evidence="1">
    <location>
        <begin position="189"/>
        <end position="206"/>
    </location>
</feature>
<organism evidence="2 3">
    <name type="scientific">Hibiscus sabdariffa</name>
    <name type="common">roselle</name>
    <dbReference type="NCBI Taxonomy" id="183260"/>
    <lineage>
        <taxon>Eukaryota</taxon>
        <taxon>Viridiplantae</taxon>
        <taxon>Streptophyta</taxon>
        <taxon>Embryophyta</taxon>
        <taxon>Tracheophyta</taxon>
        <taxon>Spermatophyta</taxon>
        <taxon>Magnoliopsida</taxon>
        <taxon>eudicotyledons</taxon>
        <taxon>Gunneridae</taxon>
        <taxon>Pentapetalae</taxon>
        <taxon>rosids</taxon>
        <taxon>malvids</taxon>
        <taxon>Malvales</taxon>
        <taxon>Malvaceae</taxon>
        <taxon>Malvoideae</taxon>
        <taxon>Hibiscus</taxon>
    </lineage>
</organism>
<evidence type="ECO:0000313" key="2">
    <source>
        <dbReference type="EMBL" id="KAK8508512.1"/>
    </source>
</evidence>
<protein>
    <submittedName>
        <fullName evidence="2">Uncharacterized protein</fullName>
    </submittedName>
</protein>
<reference evidence="2 3" key="1">
    <citation type="journal article" date="2024" name="G3 (Bethesda)">
        <title>Genome assembly of Hibiscus sabdariffa L. provides insights into metabolisms of medicinal natural products.</title>
        <authorList>
            <person name="Kim T."/>
        </authorList>
    </citation>
    <scope>NUCLEOTIDE SEQUENCE [LARGE SCALE GENOMIC DNA]</scope>
    <source>
        <strain evidence="2">TK-2024</strain>
        <tissue evidence="2">Old leaves</tissue>
    </source>
</reference>
<feature type="compositionally biased region" description="Polar residues" evidence="1">
    <location>
        <begin position="155"/>
        <end position="170"/>
    </location>
</feature>
<accession>A0ABR2BNI3</accession>
<dbReference type="Proteomes" id="UP001472677">
    <property type="component" value="Unassembled WGS sequence"/>
</dbReference>
<feature type="compositionally biased region" description="Basic residues" evidence="1">
    <location>
        <begin position="236"/>
        <end position="251"/>
    </location>
</feature>
<proteinExistence type="predicted"/>
<feature type="compositionally biased region" description="Basic and acidic residues" evidence="1">
    <location>
        <begin position="215"/>
        <end position="235"/>
    </location>
</feature>
<feature type="region of interest" description="Disordered" evidence="1">
    <location>
        <begin position="109"/>
        <end position="251"/>
    </location>
</feature>
<comment type="caution">
    <text evidence="2">The sequence shown here is derived from an EMBL/GenBank/DDBJ whole genome shotgun (WGS) entry which is preliminary data.</text>
</comment>
<sequence length="251" mass="28984">MAIESRHIVTSLDIYQSDAEAANKSEAVTVTITTDVVSSSNGDNSAVTAERQLTRSSQNGALAIVLPCMYVEADELVLTISFLIIQKWKYCTGKHNFDKHRRIDRLEKCRGKGHHRSSYQEIRSSMTGTKEEPWPSKQSIRRLEARSQIHHQRNQKPVETEPNTTKINQSHPEREKQQKTENPFFPPMIRKEQYPSRKRGSDHGPRSPEQQDSSRWPKDRTEQPIEAKRKETAEGRKKRAKERKKGKEGRE</sequence>
<keyword evidence="3" id="KW-1185">Reference proteome</keyword>
<gene>
    <name evidence="2" type="ORF">V6N12_044430</name>
</gene>